<dbReference type="InterPro" id="IPR045227">
    <property type="entry name" value="WDR18/Ipi3/RID3"/>
</dbReference>
<evidence type="ECO:0000256" key="3">
    <source>
        <dbReference type="PROSITE-ProRule" id="PRU00221"/>
    </source>
</evidence>
<dbReference type="SUPFAM" id="SSF50998">
    <property type="entry name" value="Quinoprotein alcohol dehydrogenase-like"/>
    <property type="match status" value="1"/>
</dbReference>
<dbReference type="PANTHER" id="PTHR18763:SF4">
    <property type="entry name" value="PROTEIN ROOT INITIATION DEFECTIVE 3-LIKE"/>
    <property type="match status" value="1"/>
</dbReference>
<dbReference type="GO" id="GO:0006261">
    <property type="term" value="P:DNA-templated DNA replication"/>
    <property type="evidence" value="ECO:0007669"/>
    <property type="project" value="TreeGrafter"/>
</dbReference>
<dbReference type="GO" id="GO:0006364">
    <property type="term" value="P:rRNA processing"/>
    <property type="evidence" value="ECO:0007669"/>
    <property type="project" value="TreeGrafter"/>
</dbReference>
<dbReference type="InterPro" id="IPR015943">
    <property type="entry name" value="WD40/YVTN_repeat-like_dom_sf"/>
</dbReference>
<dbReference type="OrthoDB" id="756370at2759"/>
<evidence type="ECO:0000313" key="5">
    <source>
        <dbReference type="RefSeq" id="XP_019708352.1"/>
    </source>
</evidence>
<feature type="repeat" description="WD" evidence="3">
    <location>
        <begin position="220"/>
        <end position="261"/>
    </location>
</feature>
<evidence type="ECO:0000256" key="1">
    <source>
        <dbReference type="ARBA" id="ARBA00022574"/>
    </source>
</evidence>
<dbReference type="InterPro" id="IPR001680">
    <property type="entry name" value="WD40_rpt"/>
</dbReference>
<reference evidence="5" key="1">
    <citation type="submission" date="2025-08" db="UniProtKB">
        <authorList>
            <consortium name="RefSeq"/>
        </authorList>
    </citation>
    <scope>IDENTIFICATION</scope>
</reference>
<name>A0A6J0PMM6_ELAGV</name>
<dbReference type="InterPro" id="IPR019775">
    <property type="entry name" value="WD40_repeat_CS"/>
</dbReference>
<proteinExistence type="predicted"/>
<dbReference type="PROSITE" id="PS50294">
    <property type="entry name" value="WD_REPEATS_REGION"/>
    <property type="match status" value="1"/>
</dbReference>
<dbReference type="AlphaFoldDB" id="A0A6J0PMM6"/>
<dbReference type="GO" id="GO:0005656">
    <property type="term" value="C:nuclear pre-replicative complex"/>
    <property type="evidence" value="ECO:0007669"/>
    <property type="project" value="TreeGrafter"/>
</dbReference>
<dbReference type="Proteomes" id="UP000504607">
    <property type="component" value="Chromosome 9"/>
</dbReference>
<dbReference type="PROSITE" id="PS00678">
    <property type="entry name" value="WD_REPEATS_1"/>
    <property type="match status" value="1"/>
</dbReference>
<evidence type="ECO:0000313" key="4">
    <source>
        <dbReference type="Proteomes" id="UP000504607"/>
    </source>
</evidence>
<dbReference type="GO" id="GO:0120330">
    <property type="term" value="C:rixosome complex"/>
    <property type="evidence" value="ECO:0007669"/>
    <property type="project" value="TreeGrafter"/>
</dbReference>
<dbReference type="Gene3D" id="2.130.10.10">
    <property type="entry name" value="YVTN repeat-like/Quinoprotein amine dehydrogenase"/>
    <property type="match status" value="1"/>
</dbReference>
<dbReference type="PANTHER" id="PTHR18763">
    <property type="entry name" value="WD-REPEAT PROTEIN 18"/>
    <property type="match status" value="1"/>
</dbReference>
<organism evidence="4 5">
    <name type="scientific">Elaeis guineensis var. tenera</name>
    <name type="common">Oil palm</name>
    <dbReference type="NCBI Taxonomy" id="51953"/>
    <lineage>
        <taxon>Eukaryota</taxon>
        <taxon>Viridiplantae</taxon>
        <taxon>Streptophyta</taxon>
        <taxon>Embryophyta</taxon>
        <taxon>Tracheophyta</taxon>
        <taxon>Spermatophyta</taxon>
        <taxon>Magnoliopsida</taxon>
        <taxon>Liliopsida</taxon>
        <taxon>Arecaceae</taxon>
        <taxon>Arecoideae</taxon>
        <taxon>Cocoseae</taxon>
        <taxon>Elaeidinae</taxon>
        <taxon>Elaeis</taxon>
    </lineage>
</organism>
<dbReference type="RefSeq" id="XP_019708352.1">
    <property type="nucleotide sequence ID" value="XM_019852793.1"/>
</dbReference>
<keyword evidence="1 3" id="KW-0853">WD repeat</keyword>
<dbReference type="PROSITE" id="PS50082">
    <property type="entry name" value="WD_REPEATS_2"/>
    <property type="match status" value="1"/>
</dbReference>
<dbReference type="SMART" id="SM00320">
    <property type="entry name" value="WD40"/>
    <property type="match status" value="3"/>
</dbReference>
<keyword evidence="2" id="KW-0677">Repeat</keyword>
<accession>A0A6J0PMM6</accession>
<gene>
    <name evidence="5" type="primary">LOC105051403</name>
</gene>
<protein>
    <submittedName>
        <fullName evidence="5">Protein ROOT INITIATION DEFECTIVE 3 isoform X2</fullName>
    </submittedName>
</protein>
<dbReference type="GeneID" id="105051403"/>
<evidence type="ECO:0000256" key="2">
    <source>
        <dbReference type="ARBA" id="ARBA00022737"/>
    </source>
</evidence>
<keyword evidence="4" id="KW-1185">Reference proteome</keyword>
<sequence>MQPNHLNCSRLTLAFFEVSSFHFTPPISFLLLSKRWWEETAGMGVEGRREVVVVCGEKMSAGITIWDLETGEELMRIPTCASPPRGFLCIKNHLLVASQLQKHRQFGGGAVFFWPLNKPQAPQRSYPMEAIGPIASSKDGIYLAGGAPSGNVYIWEVWDLILGRVLQTHVFSGAVTAMVVDPGEQLLFSGNEDGRIHVTELNIGLQENPTVVSEDDSGVLCGHKETITALAFSSGGLWLISASKDCTACLWDVKTWHVVRKFSHGKCSIINLLVIPQFSLSVSENNRNCQRPRASQLDKAPQLNTAPQGTVAFLPTYCSQEDHVLIPSFRTSRLTNRHILDLEQGRTQEAIQLKVEACVENRQLAVRMTKNMVSINKVLQSRLLDLMQLRLRNASKVAFSGRRVQTNGPEETRQHPE</sequence>
<dbReference type="Pfam" id="PF00400">
    <property type="entry name" value="WD40"/>
    <property type="match status" value="2"/>
</dbReference>
<dbReference type="InterPro" id="IPR011047">
    <property type="entry name" value="Quinoprotein_ADH-like_sf"/>
</dbReference>